<evidence type="ECO:0000313" key="5">
    <source>
        <dbReference type="EMBL" id="KAK4034466.1"/>
    </source>
</evidence>
<dbReference type="InterPro" id="IPR051601">
    <property type="entry name" value="Serine_prot/Carboxylest_S33"/>
</dbReference>
<evidence type="ECO:0000256" key="3">
    <source>
        <dbReference type="SAM" id="MobiDB-lite"/>
    </source>
</evidence>
<evidence type="ECO:0000256" key="2">
    <source>
        <dbReference type="ARBA" id="ARBA00022801"/>
    </source>
</evidence>
<organism evidence="5 6">
    <name type="scientific">Parachaetomium inaequale</name>
    <dbReference type="NCBI Taxonomy" id="2588326"/>
    <lineage>
        <taxon>Eukaryota</taxon>
        <taxon>Fungi</taxon>
        <taxon>Dikarya</taxon>
        <taxon>Ascomycota</taxon>
        <taxon>Pezizomycotina</taxon>
        <taxon>Sordariomycetes</taxon>
        <taxon>Sordariomycetidae</taxon>
        <taxon>Sordariales</taxon>
        <taxon>Chaetomiaceae</taxon>
        <taxon>Parachaetomium</taxon>
    </lineage>
</organism>
<dbReference type="GO" id="GO:0016787">
    <property type="term" value="F:hydrolase activity"/>
    <property type="evidence" value="ECO:0007669"/>
    <property type="project" value="UniProtKB-KW"/>
</dbReference>
<keyword evidence="6" id="KW-1185">Reference proteome</keyword>
<dbReference type="AlphaFoldDB" id="A0AAN6SN34"/>
<dbReference type="PANTHER" id="PTHR43248:SF25">
    <property type="entry name" value="AB HYDROLASE-1 DOMAIN-CONTAINING PROTEIN-RELATED"/>
    <property type="match status" value="1"/>
</dbReference>
<reference evidence="6" key="1">
    <citation type="journal article" date="2023" name="Mol. Phylogenet. Evol.">
        <title>Genome-scale phylogeny and comparative genomics of the fungal order Sordariales.</title>
        <authorList>
            <person name="Hensen N."/>
            <person name="Bonometti L."/>
            <person name="Westerberg I."/>
            <person name="Brannstrom I.O."/>
            <person name="Guillou S."/>
            <person name="Cros-Aarteil S."/>
            <person name="Calhoun S."/>
            <person name="Haridas S."/>
            <person name="Kuo A."/>
            <person name="Mondo S."/>
            <person name="Pangilinan J."/>
            <person name="Riley R."/>
            <person name="LaButti K."/>
            <person name="Andreopoulos B."/>
            <person name="Lipzen A."/>
            <person name="Chen C."/>
            <person name="Yan M."/>
            <person name="Daum C."/>
            <person name="Ng V."/>
            <person name="Clum A."/>
            <person name="Steindorff A."/>
            <person name="Ohm R.A."/>
            <person name="Martin F."/>
            <person name="Silar P."/>
            <person name="Natvig D.O."/>
            <person name="Lalanne C."/>
            <person name="Gautier V."/>
            <person name="Ament-Velasquez S.L."/>
            <person name="Kruys A."/>
            <person name="Hutchinson M.I."/>
            <person name="Powell A.J."/>
            <person name="Barry K."/>
            <person name="Miller A.N."/>
            <person name="Grigoriev I.V."/>
            <person name="Debuchy R."/>
            <person name="Gladieux P."/>
            <person name="Hiltunen Thoren M."/>
            <person name="Johannesson H."/>
        </authorList>
    </citation>
    <scope>NUCLEOTIDE SEQUENCE [LARGE SCALE GENOMIC DNA]</scope>
    <source>
        <strain evidence="6">CBS 284.82</strain>
    </source>
</reference>
<dbReference type="Proteomes" id="UP001303115">
    <property type="component" value="Unassembled WGS sequence"/>
</dbReference>
<evidence type="ECO:0000313" key="6">
    <source>
        <dbReference type="Proteomes" id="UP001303115"/>
    </source>
</evidence>
<dbReference type="PANTHER" id="PTHR43248">
    <property type="entry name" value="2-SUCCINYL-6-HYDROXY-2,4-CYCLOHEXADIENE-1-CARBOXYLATE SYNTHASE"/>
    <property type="match status" value="1"/>
</dbReference>
<sequence>MNPWKSITPSPDLHWHPCYTLIHPSFLCARLTVPMDYSRPLTSSSSPFASESDVPKVHIALILLPAHKHEQNRTHNETAPSDFAKQPLLINPGGPGGSGVTFALLTAASMQKILGADQPILGFDPRGVGFTTPLADCWAAPDPSCTQGKEGKGGCEDDATTGFLRRLEWDRLNTAFGLISEGAAAMRFLEAGHRAVNDLCKAREGRVPDGGSGLAWAGTRQVARDMVRVVDKWEEWVDQLMVSSEGVFVGERDEGMRGKLVYWGFSYGTYLGTVFSRMFPERVGRVVLDGVVDAELYEEPVWKESLVDADRVLGDFFRFCVKAGRRCDLYRDGDRAEDVKRRYDALMEGLETSPVTFTHPVYFYPIMLRGSLIKTIVLTVLRAPIQGFPLLATLLNWIYEDKHDLLSGLFQDSKLVCSIAGNPMLMGMLSDAQRATMCSDKRQPVNMTLPEWTAAYDAMAATSQFADIWIGVMMKCSGWDIAPPHQAPSDPWTMTTQLETANPVLFLSNSYDPVTPLRSAVKMALKFKDAGLLEQNGIGHCTIAAVSRCTARAVKEYVASGKVPPPPTGVDGEFNGDWTRCRVDETPWESPGPSVLATLAVEEREMVEGWQHVQKVMQSMPRWDVGRGLDMEAVMALARGE</sequence>
<accession>A0AAN6SN34</accession>
<dbReference type="Gene3D" id="3.40.50.1820">
    <property type="entry name" value="alpha/beta hydrolase"/>
    <property type="match status" value="1"/>
</dbReference>
<feature type="region of interest" description="Disordered" evidence="3">
    <location>
        <begin position="69"/>
        <end position="90"/>
    </location>
</feature>
<comment type="similarity">
    <text evidence="1">Belongs to the peptidase S33 family.</text>
</comment>
<feature type="domain" description="Peptidase S33 tripeptidyl aminopeptidase-like C-terminal" evidence="4">
    <location>
        <begin position="465"/>
        <end position="565"/>
    </location>
</feature>
<evidence type="ECO:0000259" key="4">
    <source>
        <dbReference type="Pfam" id="PF08386"/>
    </source>
</evidence>
<dbReference type="InterPro" id="IPR013595">
    <property type="entry name" value="Pept_S33_TAP-like_C"/>
</dbReference>
<dbReference type="Pfam" id="PF08386">
    <property type="entry name" value="Abhydrolase_4"/>
    <property type="match status" value="1"/>
</dbReference>
<comment type="caution">
    <text evidence="5">The sequence shown here is derived from an EMBL/GenBank/DDBJ whole genome shotgun (WGS) entry which is preliminary data.</text>
</comment>
<gene>
    <name evidence="5" type="ORF">C8A01DRAFT_18722</name>
</gene>
<proteinExistence type="inferred from homology"/>
<dbReference type="InterPro" id="IPR029058">
    <property type="entry name" value="AB_hydrolase_fold"/>
</dbReference>
<protein>
    <submittedName>
        <fullName evidence="5">TAP-like protein-domain-containing protein</fullName>
    </submittedName>
</protein>
<keyword evidence="2" id="KW-0378">Hydrolase</keyword>
<name>A0AAN6SN34_9PEZI</name>
<dbReference type="SUPFAM" id="SSF53474">
    <property type="entry name" value="alpha/beta-Hydrolases"/>
    <property type="match status" value="1"/>
</dbReference>
<dbReference type="EMBL" id="MU854478">
    <property type="protein sequence ID" value="KAK4034466.1"/>
    <property type="molecule type" value="Genomic_DNA"/>
</dbReference>
<evidence type="ECO:0000256" key="1">
    <source>
        <dbReference type="ARBA" id="ARBA00010088"/>
    </source>
</evidence>